<evidence type="ECO:0000313" key="7">
    <source>
        <dbReference type="Proteomes" id="UP001472677"/>
    </source>
</evidence>
<keyword evidence="4" id="KW-0539">Nucleus</keyword>
<feature type="domain" description="NAC" evidence="5">
    <location>
        <begin position="49"/>
        <end position="203"/>
    </location>
</feature>
<proteinExistence type="predicted"/>
<keyword evidence="7" id="KW-1185">Reference proteome</keyword>
<dbReference type="PANTHER" id="PTHR31719">
    <property type="entry name" value="NAC TRANSCRIPTION FACTOR 56"/>
    <property type="match status" value="1"/>
</dbReference>
<keyword evidence="3" id="KW-0804">Transcription</keyword>
<keyword evidence="2" id="KW-0238">DNA-binding</keyword>
<dbReference type="InterPro" id="IPR003441">
    <property type="entry name" value="NAC-dom"/>
</dbReference>
<protein>
    <recommendedName>
        <fullName evidence="5">NAC domain-containing protein</fullName>
    </recommendedName>
</protein>
<accession>A0ABR2GC25</accession>
<sequence>MSTSEMEPYIWFAQYSSITSARLINPFPRTMLAGYSMEKIRSSSSEIHLPPGFRFHPSDEELIVHYLQNKVTSNPLPASIIAEIDLYKHNPWELPTKALFGEDEWYFFSPRDRKYPNGARPNRAAGSGYWKATGIDKPILTSSGTVSVGVKKALVFYKGRAPKGTKTEWIMHEYRLLETMICTAKRKGSMRLDDWVLCRVRQKSSIQRNSWEDRIVTSPEPDSYLPKLNKLWISNDNPNIEMAESYLLNDYTVLPNIFAAEDLPGFDITSTSSISFQGNHIPYTCVKGANSDKMNSQVLYSSLESLFDPLKRKSMEGNQAASYVPLPPSKKLIREKEDAISVRNYSSDMNFYGTGGSHSRGNNFSPDQWNSIMQYEQLNLLGFTEKD</sequence>
<dbReference type="Proteomes" id="UP001472677">
    <property type="component" value="Unassembled WGS sequence"/>
</dbReference>
<evidence type="ECO:0000259" key="5">
    <source>
        <dbReference type="PROSITE" id="PS51005"/>
    </source>
</evidence>
<evidence type="ECO:0000256" key="1">
    <source>
        <dbReference type="ARBA" id="ARBA00023015"/>
    </source>
</evidence>
<evidence type="ECO:0000256" key="4">
    <source>
        <dbReference type="ARBA" id="ARBA00023242"/>
    </source>
</evidence>
<comment type="caution">
    <text evidence="6">The sequence shown here is derived from an EMBL/GenBank/DDBJ whole genome shotgun (WGS) entry which is preliminary data.</text>
</comment>
<keyword evidence="1" id="KW-0805">Transcription regulation</keyword>
<dbReference type="Gene3D" id="2.170.150.80">
    <property type="entry name" value="NAC domain"/>
    <property type="match status" value="1"/>
</dbReference>
<dbReference type="InterPro" id="IPR036093">
    <property type="entry name" value="NAC_dom_sf"/>
</dbReference>
<dbReference type="EMBL" id="JBBPBM010000001">
    <property type="protein sequence ID" value="KAK8600270.1"/>
    <property type="molecule type" value="Genomic_DNA"/>
</dbReference>
<dbReference type="Pfam" id="PF02365">
    <property type="entry name" value="NAM"/>
    <property type="match status" value="1"/>
</dbReference>
<organism evidence="6 7">
    <name type="scientific">Hibiscus sabdariffa</name>
    <name type="common">roselle</name>
    <dbReference type="NCBI Taxonomy" id="183260"/>
    <lineage>
        <taxon>Eukaryota</taxon>
        <taxon>Viridiplantae</taxon>
        <taxon>Streptophyta</taxon>
        <taxon>Embryophyta</taxon>
        <taxon>Tracheophyta</taxon>
        <taxon>Spermatophyta</taxon>
        <taxon>Magnoliopsida</taxon>
        <taxon>eudicotyledons</taxon>
        <taxon>Gunneridae</taxon>
        <taxon>Pentapetalae</taxon>
        <taxon>rosids</taxon>
        <taxon>malvids</taxon>
        <taxon>Malvales</taxon>
        <taxon>Malvaceae</taxon>
        <taxon>Malvoideae</taxon>
        <taxon>Hibiscus</taxon>
    </lineage>
</organism>
<dbReference type="PROSITE" id="PS51005">
    <property type="entry name" value="NAC"/>
    <property type="match status" value="1"/>
</dbReference>
<gene>
    <name evidence="6" type="ORF">V6N12_050126</name>
</gene>
<dbReference type="SUPFAM" id="SSF101941">
    <property type="entry name" value="NAC domain"/>
    <property type="match status" value="1"/>
</dbReference>
<evidence type="ECO:0000256" key="3">
    <source>
        <dbReference type="ARBA" id="ARBA00023163"/>
    </source>
</evidence>
<name>A0ABR2GC25_9ROSI</name>
<reference evidence="6 7" key="1">
    <citation type="journal article" date="2024" name="G3 (Bethesda)">
        <title>Genome assembly of Hibiscus sabdariffa L. provides insights into metabolisms of medicinal natural products.</title>
        <authorList>
            <person name="Kim T."/>
        </authorList>
    </citation>
    <scope>NUCLEOTIDE SEQUENCE [LARGE SCALE GENOMIC DNA]</scope>
    <source>
        <strain evidence="6">TK-2024</strain>
        <tissue evidence="6">Old leaves</tissue>
    </source>
</reference>
<dbReference type="PANTHER" id="PTHR31719:SF121">
    <property type="entry name" value="NAC TRANSCRIPTION FACTOR-LIKE PROTEIN"/>
    <property type="match status" value="1"/>
</dbReference>
<evidence type="ECO:0000313" key="6">
    <source>
        <dbReference type="EMBL" id="KAK8600270.1"/>
    </source>
</evidence>
<evidence type="ECO:0000256" key="2">
    <source>
        <dbReference type="ARBA" id="ARBA00023125"/>
    </source>
</evidence>